<protein>
    <submittedName>
        <fullName evidence="5">Helicase</fullName>
        <ecNumber evidence="5">3.6.4.13</ecNumber>
    </submittedName>
</protein>
<dbReference type="SUPFAM" id="SSF46934">
    <property type="entry name" value="UBA-like"/>
    <property type="match status" value="1"/>
</dbReference>
<dbReference type="Gene3D" id="3.30.160.20">
    <property type="match status" value="1"/>
</dbReference>
<evidence type="ECO:0000313" key="5">
    <source>
        <dbReference type="EMBL" id="KAJ1966556.1"/>
    </source>
</evidence>
<evidence type="ECO:0000256" key="2">
    <source>
        <dbReference type="ARBA" id="ARBA00022806"/>
    </source>
</evidence>
<dbReference type="GO" id="GO:0016787">
    <property type="term" value="F:hydrolase activity"/>
    <property type="evidence" value="ECO:0007669"/>
    <property type="project" value="UniProtKB-KW"/>
</dbReference>
<dbReference type="InterPro" id="IPR006575">
    <property type="entry name" value="RWD_dom"/>
</dbReference>
<dbReference type="InterPro" id="IPR016135">
    <property type="entry name" value="UBQ-conjugating_enzyme/RWD"/>
</dbReference>
<dbReference type="SUPFAM" id="SSF54495">
    <property type="entry name" value="UBC-like"/>
    <property type="match status" value="1"/>
</dbReference>
<feature type="compositionally biased region" description="Polar residues" evidence="3">
    <location>
        <begin position="34"/>
        <end position="46"/>
    </location>
</feature>
<dbReference type="Proteomes" id="UP001150925">
    <property type="component" value="Unassembled WGS sequence"/>
</dbReference>
<dbReference type="AlphaFoldDB" id="A0A9W8E7I4"/>
<proteinExistence type="predicted"/>
<evidence type="ECO:0000256" key="1">
    <source>
        <dbReference type="ARBA" id="ARBA00022801"/>
    </source>
</evidence>
<dbReference type="InterPro" id="IPR056328">
    <property type="entry name" value="DSRM_DHX29"/>
</dbReference>
<comment type="caution">
    <text evidence="5">The sequence shown here is derived from an EMBL/GenBank/DDBJ whole genome shotgun (WGS) entry which is preliminary data.</text>
</comment>
<dbReference type="OrthoDB" id="5600252at2759"/>
<keyword evidence="2 5" id="KW-0067">ATP-binding</keyword>
<feature type="region of interest" description="Disordered" evidence="3">
    <location>
        <begin position="195"/>
        <end position="216"/>
    </location>
</feature>
<dbReference type="Gene3D" id="3.10.110.10">
    <property type="entry name" value="Ubiquitin Conjugating Enzyme"/>
    <property type="match status" value="1"/>
</dbReference>
<dbReference type="InterPro" id="IPR056890">
    <property type="entry name" value="UBA_DHX29-like"/>
</dbReference>
<gene>
    <name evidence="5" type="primary">ucp12</name>
    <name evidence="5" type="ORF">IWQ62_002398</name>
</gene>
<name>A0A9W8E7I4_9FUNG</name>
<evidence type="ECO:0000256" key="3">
    <source>
        <dbReference type="SAM" id="MobiDB-lite"/>
    </source>
</evidence>
<organism evidence="5 6">
    <name type="scientific">Dispira parvispora</name>
    <dbReference type="NCBI Taxonomy" id="1520584"/>
    <lineage>
        <taxon>Eukaryota</taxon>
        <taxon>Fungi</taxon>
        <taxon>Fungi incertae sedis</taxon>
        <taxon>Zoopagomycota</taxon>
        <taxon>Kickxellomycotina</taxon>
        <taxon>Dimargaritomycetes</taxon>
        <taxon>Dimargaritales</taxon>
        <taxon>Dimargaritaceae</taxon>
        <taxon>Dispira</taxon>
    </lineage>
</organism>
<dbReference type="SUPFAM" id="SSF54768">
    <property type="entry name" value="dsRNA-binding domain-like"/>
    <property type="match status" value="1"/>
</dbReference>
<dbReference type="InterPro" id="IPR009060">
    <property type="entry name" value="UBA-like_sf"/>
</dbReference>
<keyword evidence="2 5" id="KW-0547">Nucleotide-binding</keyword>
<keyword evidence="2 5" id="KW-0347">Helicase</keyword>
<dbReference type="GO" id="GO:0003724">
    <property type="term" value="F:RNA helicase activity"/>
    <property type="evidence" value="ECO:0007669"/>
    <property type="project" value="UniProtKB-EC"/>
</dbReference>
<dbReference type="EC" id="3.6.4.13" evidence="5"/>
<evidence type="ECO:0000313" key="6">
    <source>
        <dbReference type="Proteomes" id="UP001150925"/>
    </source>
</evidence>
<reference evidence="5" key="1">
    <citation type="submission" date="2022-07" db="EMBL/GenBank/DDBJ databases">
        <title>Phylogenomic reconstructions and comparative analyses of Kickxellomycotina fungi.</title>
        <authorList>
            <person name="Reynolds N.K."/>
            <person name="Stajich J.E."/>
            <person name="Barry K."/>
            <person name="Grigoriev I.V."/>
            <person name="Crous P."/>
            <person name="Smith M.E."/>
        </authorList>
    </citation>
    <scope>NUCLEOTIDE SEQUENCE</scope>
    <source>
        <strain evidence="5">RSA 1196</strain>
    </source>
</reference>
<keyword evidence="1 5" id="KW-0378">Hydrolase</keyword>
<dbReference type="PROSITE" id="PS50908">
    <property type="entry name" value="RWD"/>
    <property type="match status" value="1"/>
</dbReference>
<feature type="non-terminal residue" evidence="5">
    <location>
        <position position="617"/>
    </location>
</feature>
<keyword evidence="6" id="KW-1185">Reference proteome</keyword>
<sequence length="617" mass="69581">MGKKKAPKAETGNSDKAPPSANPGKRGKGKSPAASANQELPSAQTTDQKKGLFDGWTGKTPVSLLSEHCRKQGWSQPIYDMKRTPKGFQSAVKLCKLDKKTGQHMVLRWIPDDRECYGAPNEARHMTATYALHRVNSTSPLYRVLPPVHRDYWRSLDEKCKQEKNNRDEWRYASDPFVADQKHQQAIVAQRKQREDAAVAREQGRERPVKNSQSTKWPEVNMRVQCREQVEAVIQNYTGLLTKGGEGPGHTANRQQELKRALVKMGFRERYVDEALQLCSTQQEALDWLCLHVPEDDIPEHFLNRSYRPEVTLMKHTSSTLGHQYMVDRMVKAGFPRTICQNAFENAGHDLALAYYQVVQAWAGLPTLRSTNEAVDSPKWLALLNDECVALEAIYQQGFKRPSDASVSVSFPLDLPEGLLTRSARGNRANAQQLTLTLEAYFPTNLAYPTQAPVFVAVCDELPAYLKLHLTRNINRSAQKEFLGDCMVFSVVEHSQEYIPKWLSTPPSLTELMAAMSIGHPNGNIERTTPTGSPSPIEASADILFQKEGASTGSRRSPATSRSHKIPLSAWKRFAEELRLSQDDPSYRRFLSVRQNLPAWNYQDKILTALQHHQVLV</sequence>
<accession>A0A9W8E7I4</accession>
<feature type="compositionally biased region" description="Basic and acidic residues" evidence="3">
    <location>
        <begin position="195"/>
        <end position="209"/>
    </location>
</feature>
<evidence type="ECO:0000259" key="4">
    <source>
        <dbReference type="PROSITE" id="PS50908"/>
    </source>
</evidence>
<feature type="domain" description="RWD" evidence="4">
    <location>
        <begin position="386"/>
        <end position="502"/>
    </location>
</feature>
<dbReference type="Pfam" id="PF05773">
    <property type="entry name" value="RWD"/>
    <property type="match status" value="1"/>
</dbReference>
<dbReference type="Pfam" id="PF24385">
    <property type="entry name" value="DSRM_DHX29"/>
    <property type="match status" value="1"/>
</dbReference>
<dbReference type="Pfam" id="PF24899">
    <property type="entry name" value="UBA_DHX29"/>
    <property type="match status" value="1"/>
</dbReference>
<feature type="region of interest" description="Disordered" evidence="3">
    <location>
        <begin position="1"/>
        <end position="55"/>
    </location>
</feature>
<dbReference type="EMBL" id="JANBPY010000501">
    <property type="protein sequence ID" value="KAJ1966556.1"/>
    <property type="molecule type" value="Genomic_DNA"/>
</dbReference>